<dbReference type="PROSITE" id="PS00012">
    <property type="entry name" value="PHOSPHOPANTETHEINE"/>
    <property type="match status" value="1"/>
</dbReference>
<dbReference type="SUPFAM" id="SSF53901">
    <property type="entry name" value="Thiolase-like"/>
    <property type="match status" value="1"/>
</dbReference>
<evidence type="ECO:0000256" key="2">
    <source>
        <dbReference type="ARBA" id="ARBA00022553"/>
    </source>
</evidence>
<dbReference type="Pfam" id="PF00550">
    <property type="entry name" value="PP-binding"/>
    <property type="match status" value="2"/>
</dbReference>
<dbReference type="Proteomes" id="UP000002729">
    <property type="component" value="Unassembled WGS sequence"/>
</dbReference>
<accession>F0YN58</accession>
<proteinExistence type="predicted"/>
<dbReference type="GO" id="GO:0031177">
    <property type="term" value="F:phosphopantetheine binding"/>
    <property type="evidence" value="ECO:0007669"/>
    <property type="project" value="InterPro"/>
</dbReference>
<keyword evidence="2" id="KW-0597">Phosphoprotein</keyword>
<dbReference type="PROSITE" id="PS50075">
    <property type="entry name" value="CARRIER"/>
    <property type="match status" value="2"/>
</dbReference>
<sequence length="474" mass="49558">MLGTAIARNKPLVAAGLDSIATTEFASTLTKRLNTELPQTLLFDYPTIKVVSSNFMAGFNTQEVGEIISASLVDVLGTLIVCSRPLMAAGLDSIAATELASMLRARLNTELPQTLLFDYPTIESVVGFISNVVVEGHMVTSFEVVARTSTEAIVSEESSIATSMSMAFSFALPGFRSTDMGFERLVVLGLATSSRVPMIVVLETSYSALCESNSRQELANMPVGFFLGFGGVLWSGGVEKTEASKNEAPTVYSGTSGALSVASGRVSFMLGLTGPCMTLDTACSSSLVAVHLAISAIRLLECPKAAAAGVGRLTPMVCSLPWVDATHLTAVPMGTAAAGAAIGALCVNSKLVQCASLKSNMGHLEPSAAAAGLVSLLLVSLEACMISVNAQLDRLNVHLSSITQSSSFEMPVCLIPQATHASVRSQYRGYSTEICKILSTSESIIIIIGVATVATSPVDVSRIHKCQQEVDHGS</sequence>
<dbReference type="RefSeq" id="XP_009041862.1">
    <property type="nucleotide sequence ID" value="XM_009043614.1"/>
</dbReference>
<dbReference type="InterPro" id="IPR014030">
    <property type="entry name" value="Ketoacyl_synth_N"/>
</dbReference>
<dbReference type="Pfam" id="PF00109">
    <property type="entry name" value="ketoacyl-synt"/>
    <property type="match status" value="1"/>
</dbReference>
<dbReference type="SUPFAM" id="SSF47336">
    <property type="entry name" value="ACP-like"/>
    <property type="match status" value="2"/>
</dbReference>
<dbReference type="GO" id="GO:0004312">
    <property type="term" value="F:fatty acid synthase activity"/>
    <property type="evidence" value="ECO:0007669"/>
    <property type="project" value="TreeGrafter"/>
</dbReference>
<dbReference type="InterPro" id="IPR016039">
    <property type="entry name" value="Thiolase-like"/>
</dbReference>
<dbReference type="InterPro" id="IPR020841">
    <property type="entry name" value="PKS_Beta-ketoAc_synthase_dom"/>
</dbReference>
<protein>
    <recommendedName>
        <fullName evidence="4">Carrier domain-containing protein</fullName>
    </recommendedName>
</protein>
<keyword evidence="1" id="KW-0596">Phosphopantetheine</keyword>
<evidence type="ECO:0000256" key="3">
    <source>
        <dbReference type="ARBA" id="ARBA00022679"/>
    </source>
</evidence>
<dbReference type="Gene3D" id="1.10.1200.10">
    <property type="entry name" value="ACP-like"/>
    <property type="match status" value="2"/>
</dbReference>
<dbReference type="PANTHER" id="PTHR43775:SF37">
    <property type="entry name" value="SI:DKEY-61P9.11"/>
    <property type="match status" value="1"/>
</dbReference>
<dbReference type="KEGG" id="aaf:AURANDRAFT_67993"/>
<evidence type="ECO:0000256" key="1">
    <source>
        <dbReference type="ARBA" id="ARBA00022450"/>
    </source>
</evidence>
<name>F0YN58_AURAN</name>
<dbReference type="InterPro" id="IPR020806">
    <property type="entry name" value="PKS_PP-bd"/>
</dbReference>
<dbReference type="InterPro" id="IPR006162">
    <property type="entry name" value="Ppantetheine_attach_site"/>
</dbReference>
<dbReference type="eggNOG" id="KOG1202">
    <property type="taxonomic scope" value="Eukaryota"/>
</dbReference>
<evidence type="ECO:0000313" key="5">
    <source>
        <dbReference type="EMBL" id="EGB03463.1"/>
    </source>
</evidence>
<keyword evidence="3" id="KW-0808">Transferase</keyword>
<dbReference type="SMART" id="SM00825">
    <property type="entry name" value="PKS_KS"/>
    <property type="match status" value="1"/>
</dbReference>
<dbReference type="Gene3D" id="3.40.47.10">
    <property type="match status" value="2"/>
</dbReference>
<feature type="domain" description="Carrier" evidence="4">
    <location>
        <begin position="59"/>
        <end position="133"/>
    </location>
</feature>
<dbReference type="InParanoid" id="F0YN58"/>
<dbReference type="GO" id="GO:0006633">
    <property type="term" value="P:fatty acid biosynthetic process"/>
    <property type="evidence" value="ECO:0007669"/>
    <property type="project" value="InterPro"/>
</dbReference>
<dbReference type="EMBL" id="GL833171">
    <property type="protein sequence ID" value="EGB03463.1"/>
    <property type="molecule type" value="Genomic_DNA"/>
</dbReference>
<dbReference type="InterPro" id="IPR050091">
    <property type="entry name" value="PKS_NRPS_Biosynth_Enz"/>
</dbReference>
<dbReference type="InterPro" id="IPR036736">
    <property type="entry name" value="ACP-like_sf"/>
</dbReference>
<gene>
    <name evidence="5" type="ORF">AURANDRAFT_67993</name>
</gene>
<dbReference type="SMART" id="SM00823">
    <property type="entry name" value="PKS_PP"/>
    <property type="match status" value="2"/>
</dbReference>
<dbReference type="AlphaFoldDB" id="F0YN58"/>
<dbReference type="InterPro" id="IPR018201">
    <property type="entry name" value="Ketoacyl_synth_AS"/>
</dbReference>
<reference evidence="5 6" key="1">
    <citation type="journal article" date="2011" name="Proc. Natl. Acad. Sci. U.S.A.">
        <title>Niche of harmful alga Aureococcus anophagefferens revealed through ecogenomics.</title>
        <authorList>
            <person name="Gobler C.J."/>
            <person name="Berry D.L."/>
            <person name="Dyhrman S.T."/>
            <person name="Wilhelm S.W."/>
            <person name="Salamov A."/>
            <person name="Lobanov A.V."/>
            <person name="Zhang Y."/>
            <person name="Collier J.L."/>
            <person name="Wurch L.L."/>
            <person name="Kustka A.B."/>
            <person name="Dill B.D."/>
            <person name="Shah M."/>
            <person name="VerBerkmoes N.C."/>
            <person name="Kuo A."/>
            <person name="Terry A."/>
            <person name="Pangilinan J."/>
            <person name="Lindquist E.A."/>
            <person name="Lucas S."/>
            <person name="Paulsen I.T."/>
            <person name="Hattenrath-Lehmann T.K."/>
            <person name="Talmage S.C."/>
            <person name="Walker E.A."/>
            <person name="Koch F."/>
            <person name="Burson A.M."/>
            <person name="Marcoval M.A."/>
            <person name="Tang Y.Z."/>
            <person name="Lecleir G.R."/>
            <person name="Coyne K.J."/>
            <person name="Berg G.M."/>
            <person name="Bertrand E.M."/>
            <person name="Saito M.A."/>
            <person name="Gladyshev V.N."/>
            <person name="Grigoriev I.V."/>
        </authorList>
    </citation>
    <scope>NUCLEOTIDE SEQUENCE [LARGE SCALE GENOMIC DNA]</scope>
    <source>
        <strain evidence="6">CCMP 1984</strain>
    </source>
</reference>
<dbReference type="InterPro" id="IPR009081">
    <property type="entry name" value="PP-bd_ACP"/>
</dbReference>
<evidence type="ECO:0000313" key="6">
    <source>
        <dbReference type="Proteomes" id="UP000002729"/>
    </source>
</evidence>
<dbReference type="OrthoDB" id="329835at2759"/>
<feature type="domain" description="Carrier" evidence="4">
    <location>
        <begin position="1"/>
        <end position="59"/>
    </location>
</feature>
<dbReference type="GeneID" id="20226545"/>
<dbReference type="PROSITE" id="PS00606">
    <property type="entry name" value="KS3_1"/>
    <property type="match status" value="1"/>
</dbReference>
<organism evidence="6">
    <name type="scientific">Aureococcus anophagefferens</name>
    <name type="common">Harmful bloom alga</name>
    <dbReference type="NCBI Taxonomy" id="44056"/>
    <lineage>
        <taxon>Eukaryota</taxon>
        <taxon>Sar</taxon>
        <taxon>Stramenopiles</taxon>
        <taxon>Ochrophyta</taxon>
        <taxon>Pelagophyceae</taxon>
        <taxon>Pelagomonadales</taxon>
        <taxon>Pelagomonadaceae</taxon>
        <taxon>Aureococcus</taxon>
    </lineage>
</organism>
<keyword evidence="6" id="KW-1185">Reference proteome</keyword>
<dbReference type="GO" id="GO:0004315">
    <property type="term" value="F:3-oxoacyl-[acyl-carrier-protein] synthase activity"/>
    <property type="evidence" value="ECO:0007669"/>
    <property type="project" value="InterPro"/>
</dbReference>
<evidence type="ECO:0000259" key="4">
    <source>
        <dbReference type="PROSITE" id="PS50075"/>
    </source>
</evidence>
<dbReference type="PANTHER" id="PTHR43775">
    <property type="entry name" value="FATTY ACID SYNTHASE"/>
    <property type="match status" value="1"/>
</dbReference>